<sequence length="85" mass="9126">METRRGVPSLNAIISVAIWERRWGGGRAGAVELFQYFGIGIGTEERNAPPKRPTPFANCDADAYSAAHCGAAAAHLPLRLSLSPY</sequence>
<reference evidence="1 2" key="1">
    <citation type="submission" date="2021-07" db="EMBL/GenBank/DDBJ databases">
        <title>The Aristolochia fimbriata genome: insights into angiosperm evolution, floral development and chemical biosynthesis.</title>
        <authorList>
            <person name="Jiao Y."/>
        </authorList>
    </citation>
    <scope>NUCLEOTIDE SEQUENCE [LARGE SCALE GENOMIC DNA]</scope>
    <source>
        <strain evidence="1">IBCAS-2021</strain>
        <tissue evidence="1">Leaf</tissue>
    </source>
</reference>
<organism evidence="1 2">
    <name type="scientific">Aristolochia fimbriata</name>
    <name type="common">White veined hardy Dutchman's pipe vine</name>
    <dbReference type="NCBI Taxonomy" id="158543"/>
    <lineage>
        <taxon>Eukaryota</taxon>
        <taxon>Viridiplantae</taxon>
        <taxon>Streptophyta</taxon>
        <taxon>Embryophyta</taxon>
        <taxon>Tracheophyta</taxon>
        <taxon>Spermatophyta</taxon>
        <taxon>Magnoliopsida</taxon>
        <taxon>Magnoliidae</taxon>
        <taxon>Piperales</taxon>
        <taxon>Aristolochiaceae</taxon>
        <taxon>Aristolochia</taxon>
    </lineage>
</organism>
<protein>
    <submittedName>
        <fullName evidence="1">Uncharacterized protein</fullName>
    </submittedName>
</protein>
<accession>A0AAV7FHJ2</accession>
<dbReference type="EMBL" id="JAINDJ010000002">
    <property type="protein sequence ID" value="KAG9459822.1"/>
    <property type="molecule type" value="Genomic_DNA"/>
</dbReference>
<gene>
    <name evidence="1" type="ORF">H6P81_004330</name>
</gene>
<evidence type="ECO:0000313" key="1">
    <source>
        <dbReference type="EMBL" id="KAG9459822.1"/>
    </source>
</evidence>
<evidence type="ECO:0000313" key="2">
    <source>
        <dbReference type="Proteomes" id="UP000825729"/>
    </source>
</evidence>
<comment type="caution">
    <text evidence="1">The sequence shown here is derived from an EMBL/GenBank/DDBJ whole genome shotgun (WGS) entry which is preliminary data.</text>
</comment>
<dbReference type="AlphaFoldDB" id="A0AAV7FHJ2"/>
<proteinExistence type="predicted"/>
<name>A0AAV7FHJ2_ARIFI</name>
<keyword evidence="2" id="KW-1185">Reference proteome</keyword>
<dbReference type="Proteomes" id="UP000825729">
    <property type="component" value="Unassembled WGS sequence"/>
</dbReference>